<organism evidence="1 2">
    <name type="scientific">Sphenostylis stenocarpa</name>
    <dbReference type="NCBI Taxonomy" id="92480"/>
    <lineage>
        <taxon>Eukaryota</taxon>
        <taxon>Viridiplantae</taxon>
        <taxon>Streptophyta</taxon>
        <taxon>Embryophyta</taxon>
        <taxon>Tracheophyta</taxon>
        <taxon>Spermatophyta</taxon>
        <taxon>Magnoliopsida</taxon>
        <taxon>eudicotyledons</taxon>
        <taxon>Gunneridae</taxon>
        <taxon>Pentapetalae</taxon>
        <taxon>rosids</taxon>
        <taxon>fabids</taxon>
        <taxon>Fabales</taxon>
        <taxon>Fabaceae</taxon>
        <taxon>Papilionoideae</taxon>
        <taxon>50 kb inversion clade</taxon>
        <taxon>NPAAA clade</taxon>
        <taxon>indigoferoid/millettioid clade</taxon>
        <taxon>Phaseoleae</taxon>
        <taxon>Sphenostylis</taxon>
    </lineage>
</organism>
<evidence type="ECO:0000313" key="2">
    <source>
        <dbReference type="Proteomes" id="UP001189624"/>
    </source>
</evidence>
<dbReference type="Gramene" id="rna-AYBTSS11_LOCUS18238">
    <property type="protein sequence ID" value="CAJ1960522.1"/>
    <property type="gene ID" value="gene-AYBTSS11_LOCUS18238"/>
</dbReference>
<reference evidence="1" key="1">
    <citation type="submission" date="2023-10" db="EMBL/GenBank/DDBJ databases">
        <authorList>
            <person name="Domelevo Entfellner J.-B."/>
        </authorList>
    </citation>
    <scope>NUCLEOTIDE SEQUENCE</scope>
</reference>
<name>A0AA86SV65_9FABA</name>
<protein>
    <submittedName>
        <fullName evidence="1">Uncharacterized protein</fullName>
    </submittedName>
</protein>
<sequence length="52" mass="6216">MQFIQQGRSCMFRHSDVIDDSIKLLDSLRKNVKQIKESTKSGSTFVWREWRV</sequence>
<evidence type="ECO:0000313" key="1">
    <source>
        <dbReference type="EMBL" id="CAJ1960522.1"/>
    </source>
</evidence>
<accession>A0AA86SV65</accession>
<gene>
    <name evidence="1" type="ORF">AYBTSS11_LOCUS18238</name>
</gene>
<dbReference type="EMBL" id="OY731403">
    <property type="protein sequence ID" value="CAJ1960522.1"/>
    <property type="molecule type" value="Genomic_DNA"/>
</dbReference>
<dbReference type="Proteomes" id="UP001189624">
    <property type="component" value="Chromosome 6"/>
</dbReference>
<keyword evidence="2" id="KW-1185">Reference proteome</keyword>
<dbReference type="AlphaFoldDB" id="A0AA86SV65"/>
<proteinExistence type="predicted"/>